<dbReference type="Pfam" id="PF00353">
    <property type="entry name" value="HemolysinCabind"/>
    <property type="match status" value="8"/>
</dbReference>
<dbReference type="Gene3D" id="2.150.10.10">
    <property type="entry name" value="Serralysin-like metalloprotease, C-terminal"/>
    <property type="match status" value="4"/>
</dbReference>
<comment type="caution">
    <text evidence="6">The sequence shown here is derived from an EMBL/GenBank/DDBJ whole genome shotgun (WGS) entry which is preliminary data.</text>
</comment>
<proteinExistence type="predicted"/>
<dbReference type="InterPro" id="IPR050557">
    <property type="entry name" value="RTX_toxin/Mannuronan_C5-epim"/>
</dbReference>
<dbReference type="Proteomes" id="UP000013148">
    <property type="component" value="Unassembled WGS sequence"/>
</dbReference>
<evidence type="ECO:0000313" key="7">
    <source>
        <dbReference type="Proteomes" id="UP000013148"/>
    </source>
</evidence>
<dbReference type="PRINTS" id="PR00313">
    <property type="entry name" value="CABNDNGRPT"/>
</dbReference>
<dbReference type="Gene3D" id="2.160.20.160">
    <property type="match status" value="1"/>
</dbReference>
<dbReference type="PANTHER" id="PTHR38340">
    <property type="entry name" value="S-LAYER PROTEIN"/>
    <property type="match status" value="1"/>
</dbReference>
<dbReference type="InterPro" id="IPR018511">
    <property type="entry name" value="Hemolysin-typ_Ca-bd_CS"/>
</dbReference>
<sequence>SGTDRLEGGDGNDQLYGGLDNDELFGGNGNDTLNGGEGDDTLIGGIGDDILNGDQGDDLLSGGAGNDIYRFNLGWGNDQIQNEYKNNNEVDIVEFIGINPMDLVIRKVGQDMVITHRTTGDQLIIQSQFEQYGYNKPIQFIHFDDGTKWNLDDLNVQAVKGTELDDVIEGTTDHDVIHAGEGNDIVNGSQVWSENPELQYFVYGEAGNDIINGSGYLDGGIGDDEITGRGHLLGGDGNDVITGNGILEGQNGDDILSGQGRLFGGNGDDQLTLTELGNDAGYLSGGDGNDTLTVDVNRRVFVDDYNRSEFVQDADGYHIPIDDELTEAQRAVYIEGGKGNDIINGSFGDEVYLFNLGDGQDTIIERQAGQNYNNVAVSFDVLRFGSDINATNISLHRHGADLVIKHSNNLDQVTIQNYFNGGHYKINEIQFADQTVWNNSYIENHVTYHGTAGTDEVWGYRDSNEIFEMDAGDDKVYAGAGNDIIYGRVGNDTLWGQAGNDTLYGGAGADYLEGNEGDDTLFGDEDNDTLYGGDGNDTLYGGQGNDILRGGNGLDTLDGGAGDDKYYYYLTDGADIINQTGGGTDVLWLMDNGITRDRISFSKIGNDLVVTIDQNANQTVRIVDHFLGGEKAISSVQANGQSPITAKDIDGIIKAQAYGGLYDTVLEGTSASETINGTSGKDLIQGLDGNDTIWAQAGNDRLEGGAGNDYLDGGAGDDKYYYYLTDGVDTIDQTGGGTDVIWLMDQGITEDRIKFTKENNDLLITIDNNANQSIRVKDHFLGGEKAISSVQPNGGYTITAAQIATKVNGSGSGTEMPNPAGDTTYNYSSGALTITEVSGTDKVVFASGITMSQISSNLTKSSNDLLIKVNGSTTNVVTVKNFFLAGNYLVETFQTAAGEQLTASQIFTAFGLTMPETGGTTNATGDTTYNYKSGDLTITEVSGNDKVVFASGITYSQVGNNLTKSGNDLIIKVNGSATNKVTVKDFFLGGDKLVEVFQLATGEQLTANQIFTAFGLTMPGTGGTTNAAGDTTYNYNSGDLTITEISGNDKVVFASGITYSQVGNNLTKSGNDLIIKVNGSATNKVTVKDFFLGGDKLVEIFQLATGEQLTANQIFTAFGLTMPGTGGTTNTAGDTIYNYTSGDLTITEVSGTDKVVFASGITFSQVGSNLTKSGNDLIIKVNGSATNKVTVKDFFLAGDKLVETFQLATGEQLTASQIFTAFGLTLPSTGGETPNTNAVGDTTYNYTTGVLTITEVSGTDKVVFKNGITFNQIGQYLNKSGNDLILKLDGSNANKVTVKDFFLGGAKVVETFEFETGGSLTAGQIFGAFGLTMPTTASSSRIASPMSLTEGANMDVAAENTLNQSEESKLVSDEQAANELLSLFNVQNIAINGNIIDALPAVLAQTNQSNQVEYSISSSVHNQPNIGKLSNLLNGSKSSAIDLSKLIGDIENSNEIESNIGHQLVNDFSRELSTEKDINILNHKNWNELIHVKPKDSYLEDMLIKSEILY</sequence>
<dbReference type="GO" id="GO:0005576">
    <property type="term" value="C:extracellular region"/>
    <property type="evidence" value="ECO:0007669"/>
    <property type="project" value="UniProtKB-SubCell"/>
</dbReference>
<dbReference type="PROSITE" id="PS00330">
    <property type="entry name" value="HEMOLYSIN_CALCIUM"/>
    <property type="match status" value="7"/>
</dbReference>
<protein>
    <recommendedName>
        <fullName evidence="5">Haemolysin-type calcium binding-related domain-containing protein</fullName>
    </recommendedName>
</protein>
<feature type="domain" description="Haemolysin-type calcium binding-related" evidence="5">
    <location>
        <begin position="111"/>
        <end position="153"/>
    </location>
</feature>
<evidence type="ECO:0000256" key="4">
    <source>
        <dbReference type="SAM" id="MobiDB-lite"/>
    </source>
</evidence>
<comment type="subcellular location">
    <subcellularLocation>
        <location evidence="1">Secreted</location>
    </subcellularLocation>
</comment>
<evidence type="ECO:0000313" key="6">
    <source>
        <dbReference type="EMBL" id="ENV17046.1"/>
    </source>
</evidence>
<keyword evidence="7" id="KW-1185">Reference proteome</keyword>
<dbReference type="InterPro" id="IPR010566">
    <property type="entry name" value="Haemolys_ca-bd"/>
</dbReference>
<keyword evidence="3" id="KW-0106">Calcium</keyword>
<evidence type="ECO:0000256" key="2">
    <source>
        <dbReference type="ARBA" id="ARBA00022525"/>
    </source>
</evidence>
<feature type="region of interest" description="Disordered" evidence="4">
    <location>
        <begin position="1"/>
        <end position="21"/>
    </location>
</feature>
<organism evidence="6 7">
    <name type="scientific">Acinetobacter guillouiae NIPH 991</name>
    <dbReference type="NCBI Taxonomy" id="1217656"/>
    <lineage>
        <taxon>Bacteria</taxon>
        <taxon>Pseudomonadati</taxon>
        <taxon>Pseudomonadota</taxon>
        <taxon>Gammaproteobacteria</taxon>
        <taxon>Moraxellales</taxon>
        <taxon>Moraxellaceae</taxon>
        <taxon>Acinetobacter</taxon>
    </lineage>
</organism>
<keyword evidence="2" id="KW-0964">Secreted</keyword>
<dbReference type="InterPro" id="IPR011049">
    <property type="entry name" value="Serralysin-like_metalloprot_C"/>
</dbReference>
<accession>N8WYL4</accession>
<dbReference type="HOGENOM" id="CLU_248211_0_0_6"/>
<gene>
    <name evidence="6" type="ORF">F964_01743</name>
</gene>
<dbReference type="InterPro" id="IPR001343">
    <property type="entry name" value="Hemolysn_Ca-bd"/>
</dbReference>
<dbReference type="RefSeq" id="WP_004819291.1">
    <property type="nucleotide sequence ID" value="NZ_KB849456.1"/>
</dbReference>
<dbReference type="PANTHER" id="PTHR38340:SF1">
    <property type="entry name" value="S-LAYER PROTEIN"/>
    <property type="match status" value="1"/>
</dbReference>
<name>N8WYL4_ACIGI</name>
<evidence type="ECO:0000256" key="3">
    <source>
        <dbReference type="ARBA" id="ARBA00022837"/>
    </source>
</evidence>
<reference evidence="6 7" key="1">
    <citation type="submission" date="2013-02" db="EMBL/GenBank/DDBJ databases">
        <title>The Genome Sequence of Acinetobacter guillouiae NIPH 991.</title>
        <authorList>
            <consortium name="The Broad Institute Genome Sequencing Platform"/>
            <consortium name="The Broad Institute Genome Sequencing Center for Infectious Disease"/>
            <person name="Cerqueira G."/>
            <person name="Feldgarden M."/>
            <person name="Courvalin P."/>
            <person name="Perichon B."/>
            <person name="Grillot-Courvalin C."/>
            <person name="Clermont D."/>
            <person name="Rocha E."/>
            <person name="Yoon E.-J."/>
            <person name="Nemec A."/>
            <person name="Walker B."/>
            <person name="Young S.K."/>
            <person name="Zeng Q."/>
            <person name="Gargeya S."/>
            <person name="Fitzgerald M."/>
            <person name="Haas B."/>
            <person name="Abouelleil A."/>
            <person name="Alvarado L."/>
            <person name="Arachchi H.M."/>
            <person name="Berlin A.M."/>
            <person name="Chapman S.B."/>
            <person name="Dewar J."/>
            <person name="Goldberg J."/>
            <person name="Griggs A."/>
            <person name="Gujja S."/>
            <person name="Hansen M."/>
            <person name="Howarth C."/>
            <person name="Imamovic A."/>
            <person name="Larimer J."/>
            <person name="McCowan C."/>
            <person name="Murphy C."/>
            <person name="Neiman D."/>
            <person name="Pearson M."/>
            <person name="Priest M."/>
            <person name="Roberts A."/>
            <person name="Saif S."/>
            <person name="Shea T."/>
            <person name="Sisk P."/>
            <person name="Sykes S."/>
            <person name="Wortman J."/>
            <person name="Nusbaum C."/>
            <person name="Birren B."/>
        </authorList>
    </citation>
    <scope>NUCLEOTIDE SEQUENCE [LARGE SCALE GENOMIC DNA]</scope>
    <source>
        <strain evidence="6 7">NIPH 991</strain>
    </source>
</reference>
<evidence type="ECO:0000256" key="1">
    <source>
        <dbReference type="ARBA" id="ARBA00004613"/>
    </source>
</evidence>
<dbReference type="PATRIC" id="fig|1217656.3.peg.1705"/>
<dbReference type="GO" id="GO:0005509">
    <property type="term" value="F:calcium ion binding"/>
    <property type="evidence" value="ECO:0007669"/>
    <property type="project" value="InterPro"/>
</dbReference>
<feature type="domain" description="Haemolysin-type calcium binding-related" evidence="5">
    <location>
        <begin position="864"/>
        <end position="904"/>
    </location>
</feature>
<dbReference type="EMBL" id="APPJ01000010">
    <property type="protein sequence ID" value="ENV17046.1"/>
    <property type="molecule type" value="Genomic_DNA"/>
</dbReference>
<feature type="non-terminal residue" evidence="6">
    <location>
        <position position="1"/>
    </location>
</feature>
<feature type="domain" description="Haemolysin-type calcium binding-related" evidence="5">
    <location>
        <begin position="401"/>
        <end position="440"/>
    </location>
</feature>
<dbReference type="SUPFAM" id="SSF51120">
    <property type="entry name" value="beta-Roll"/>
    <property type="match status" value="4"/>
</dbReference>
<feature type="domain" description="Haemolysin-type calcium binding-related" evidence="5">
    <location>
        <begin position="1176"/>
        <end position="1216"/>
    </location>
</feature>
<evidence type="ECO:0000259" key="5">
    <source>
        <dbReference type="Pfam" id="PF06594"/>
    </source>
</evidence>
<dbReference type="Pfam" id="PF06594">
    <property type="entry name" value="HCBP_related"/>
    <property type="match status" value="4"/>
</dbReference>
<dbReference type="eggNOG" id="COG2931">
    <property type="taxonomic scope" value="Bacteria"/>
</dbReference>